<sequence>MSSPFVESDAITKKTYQYIHHEQTEIPPLSLGAIVGMLISLFHFLITKLKAKRDV</sequence>
<accession>A0A0H4A0U0</accession>
<keyword evidence="1" id="KW-1133">Transmembrane helix</keyword>
<evidence type="ECO:0000313" key="2">
    <source>
        <dbReference type="EMBL" id="AKN40547.1"/>
    </source>
</evidence>
<organism evidence="2">
    <name type="scientific">Enterovibrio norvegicus</name>
    <dbReference type="NCBI Taxonomy" id="188144"/>
    <lineage>
        <taxon>Bacteria</taxon>
        <taxon>Pseudomonadati</taxon>
        <taxon>Pseudomonadota</taxon>
        <taxon>Gammaproteobacteria</taxon>
        <taxon>Vibrionales</taxon>
        <taxon>Vibrionaceae</taxon>
        <taxon>Enterovibrio</taxon>
    </lineage>
</organism>
<dbReference type="EMBL" id="KP795700">
    <property type="protein sequence ID" value="AKN40547.1"/>
    <property type="molecule type" value="Genomic_DNA"/>
</dbReference>
<protein>
    <submittedName>
        <fullName evidence="2">Uncharacterized protein</fullName>
    </submittedName>
</protein>
<reference evidence="2" key="1">
    <citation type="journal article" date="2015" name="MBio">
        <title>Eco-Evolutionary Dynamics of Episomes among Ecologically Cohesive Bacterial Populations.</title>
        <authorList>
            <person name="Xue H."/>
            <person name="Cordero O.X."/>
            <person name="Camas F.M."/>
            <person name="Trimble W."/>
            <person name="Meyer F."/>
            <person name="Guglielmini J."/>
            <person name="Rocha E.P."/>
            <person name="Polz M.F."/>
        </authorList>
    </citation>
    <scope>NUCLEOTIDE SEQUENCE</scope>
    <source>
        <strain evidence="2">FF_32</strain>
    </source>
</reference>
<feature type="transmembrane region" description="Helical" evidence="1">
    <location>
        <begin position="26"/>
        <end position="46"/>
    </location>
</feature>
<proteinExistence type="predicted"/>
<name>A0A0H4A0U0_9GAMM</name>
<keyword evidence="1" id="KW-0472">Membrane</keyword>
<evidence type="ECO:0000256" key="1">
    <source>
        <dbReference type="SAM" id="Phobius"/>
    </source>
</evidence>
<keyword evidence="1" id="KW-0812">Transmembrane</keyword>
<dbReference type="AlphaFoldDB" id="A0A0H4A0U0"/>